<evidence type="ECO:0000256" key="3">
    <source>
        <dbReference type="ARBA" id="ARBA00023082"/>
    </source>
</evidence>
<organism evidence="8 9">
    <name type="scientific">Gordonia liuliyuniae</name>
    <dbReference type="NCBI Taxonomy" id="2911517"/>
    <lineage>
        <taxon>Bacteria</taxon>
        <taxon>Bacillati</taxon>
        <taxon>Actinomycetota</taxon>
        <taxon>Actinomycetes</taxon>
        <taxon>Mycobacteriales</taxon>
        <taxon>Gordoniaceae</taxon>
        <taxon>Gordonia</taxon>
    </lineage>
</organism>
<dbReference type="Gene3D" id="1.10.1740.10">
    <property type="match status" value="1"/>
</dbReference>
<evidence type="ECO:0000256" key="5">
    <source>
        <dbReference type="ARBA" id="ARBA00023163"/>
    </source>
</evidence>
<protein>
    <submittedName>
        <fullName evidence="8">Sigma-70 family RNA polymerase sigma factor</fullName>
    </submittedName>
</protein>
<feature type="domain" description="RNA polymerase sigma factor 70 region 4 type 2" evidence="7">
    <location>
        <begin position="129"/>
        <end position="180"/>
    </location>
</feature>
<dbReference type="InterPro" id="IPR039425">
    <property type="entry name" value="RNA_pol_sigma-70-like"/>
</dbReference>
<dbReference type="Pfam" id="PF04542">
    <property type="entry name" value="Sigma70_r2"/>
    <property type="match status" value="1"/>
</dbReference>
<name>A0ABS9ISG4_9ACTN</name>
<comment type="caution">
    <text evidence="8">The sequence shown here is derived from an EMBL/GenBank/DDBJ whole genome shotgun (WGS) entry which is preliminary data.</text>
</comment>
<dbReference type="EMBL" id="JAKKOR010000006">
    <property type="protein sequence ID" value="MCF8588497.1"/>
    <property type="molecule type" value="Genomic_DNA"/>
</dbReference>
<dbReference type="InterPro" id="IPR007627">
    <property type="entry name" value="RNA_pol_sigma70_r2"/>
</dbReference>
<dbReference type="Pfam" id="PF08281">
    <property type="entry name" value="Sigma70_r4_2"/>
    <property type="match status" value="1"/>
</dbReference>
<feature type="domain" description="RNA polymerase sigma-70 region 2" evidence="6">
    <location>
        <begin position="34"/>
        <end position="95"/>
    </location>
</feature>
<dbReference type="InterPro" id="IPR014284">
    <property type="entry name" value="RNA_pol_sigma-70_dom"/>
</dbReference>
<dbReference type="Proteomes" id="UP001200110">
    <property type="component" value="Unassembled WGS sequence"/>
</dbReference>
<evidence type="ECO:0000313" key="8">
    <source>
        <dbReference type="EMBL" id="MCF8588497.1"/>
    </source>
</evidence>
<dbReference type="SUPFAM" id="SSF88946">
    <property type="entry name" value="Sigma2 domain of RNA polymerase sigma factors"/>
    <property type="match status" value="1"/>
</dbReference>
<evidence type="ECO:0000313" key="9">
    <source>
        <dbReference type="Proteomes" id="UP001200110"/>
    </source>
</evidence>
<keyword evidence="5" id="KW-0804">Transcription</keyword>
<evidence type="ECO:0000256" key="1">
    <source>
        <dbReference type="ARBA" id="ARBA00010641"/>
    </source>
</evidence>
<evidence type="ECO:0000256" key="2">
    <source>
        <dbReference type="ARBA" id="ARBA00023015"/>
    </source>
</evidence>
<dbReference type="PANTHER" id="PTHR43133:SF66">
    <property type="entry name" value="ECF RNA POLYMERASE SIGMA FACTOR SIGK"/>
    <property type="match status" value="1"/>
</dbReference>
<dbReference type="InterPro" id="IPR036388">
    <property type="entry name" value="WH-like_DNA-bd_sf"/>
</dbReference>
<dbReference type="SUPFAM" id="SSF88659">
    <property type="entry name" value="Sigma3 and sigma4 domains of RNA polymerase sigma factors"/>
    <property type="match status" value="1"/>
</dbReference>
<dbReference type="NCBIfam" id="TIGR02937">
    <property type="entry name" value="sigma70-ECF"/>
    <property type="match status" value="1"/>
</dbReference>
<accession>A0ABS9ISG4</accession>
<dbReference type="InterPro" id="IPR013324">
    <property type="entry name" value="RNA_pol_sigma_r3/r4-like"/>
</dbReference>
<dbReference type="InterPro" id="IPR013325">
    <property type="entry name" value="RNA_pol_sigma_r2"/>
</dbReference>
<dbReference type="RefSeq" id="WP_236997736.1">
    <property type="nucleotide sequence ID" value="NZ_JAKKOR010000006.1"/>
</dbReference>
<dbReference type="CDD" id="cd06171">
    <property type="entry name" value="Sigma70_r4"/>
    <property type="match status" value="1"/>
</dbReference>
<dbReference type="Gene3D" id="1.10.10.10">
    <property type="entry name" value="Winged helix-like DNA-binding domain superfamily/Winged helix DNA-binding domain"/>
    <property type="match status" value="1"/>
</dbReference>
<proteinExistence type="inferred from homology"/>
<dbReference type="InterPro" id="IPR013249">
    <property type="entry name" value="RNA_pol_sigma70_r4_t2"/>
</dbReference>
<keyword evidence="4" id="KW-0238">DNA-binding</keyword>
<reference evidence="8 9" key="1">
    <citation type="submission" date="2022-01" db="EMBL/GenBank/DDBJ databases">
        <authorList>
            <person name="Huang Y."/>
        </authorList>
    </citation>
    <scope>NUCLEOTIDE SEQUENCE [LARGE SCALE GENOMIC DNA]</scope>
    <source>
        <strain evidence="8 9">HY366</strain>
    </source>
</reference>
<comment type="similarity">
    <text evidence="1">Belongs to the sigma-70 factor family. ECF subfamily.</text>
</comment>
<keyword evidence="2" id="KW-0805">Transcription regulation</keyword>
<evidence type="ECO:0000259" key="7">
    <source>
        <dbReference type="Pfam" id="PF08281"/>
    </source>
</evidence>
<keyword evidence="9" id="KW-1185">Reference proteome</keyword>
<dbReference type="PANTHER" id="PTHR43133">
    <property type="entry name" value="RNA POLYMERASE ECF-TYPE SIGMA FACTO"/>
    <property type="match status" value="1"/>
</dbReference>
<keyword evidence="3" id="KW-0731">Sigma factor</keyword>
<gene>
    <name evidence="8" type="ORF">L5G33_08475</name>
</gene>
<sequence>MHGSPTDGTELSRLLAASAAGDHAAFARLYDLTNARVYGLALRVLNDRSHAEEVVQESYLHFWQQAHRYDSGRGSVVNWMLTIAHRRSVDRIRSEELYRRRGSEYTSANAAVPSTPLVEVVEQHEETLTLRRCLGRLTNLQRDSIELSYFDGMTYPEVAAYTATPLPTIKSRIRDGLRSLRHCVKTEEV</sequence>
<evidence type="ECO:0000259" key="6">
    <source>
        <dbReference type="Pfam" id="PF04542"/>
    </source>
</evidence>
<evidence type="ECO:0000256" key="4">
    <source>
        <dbReference type="ARBA" id="ARBA00023125"/>
    </source>
</evidence>